<feature type="compositionally biased region" description="Basic and acidic residues" evidence="1">
    <location>
        <begin position="7"/>
        <end position="20"/>
    </location>
</feature>
<evidence type="ECO:0000313" key="3">
    <source>
        <dbReference type="Proteomes" id="UP000663859"/>
    </source>
</evidence>
<evidence type="ECO:0000256" key="1">
    <source>
        <dbReference type="SAM" id="MobiDB-lite"/>
    </source>
</evidence>
<sequence>MASPKEVLARDSQNDHEKKPIRSNRGVRAVGPLSWLQAHTYFGVGGRPWWPLLVET</sequence>
<comment type="caution">
    <text evidence="2">The sequence shown here is derived from an EMBL/GenBank/DDBJ whole genome shotgun (WGS) entry which is preliminary data.</text>
</comment>
<name>A0A8J2BM22_9BACT</name>
<evidence type="ECO:0000313" key="2">
    <source>
        <dbReference type="EMBL" id="CAF0689881.1"/>
    </source>
</evidence>
<feature type="region of interest" description="Disordered" evidence="1">
    <location>
        <begin position="1"/>
        <end position="25"/>
    </location>
</feature>
<gene>
    <name evidence="2" type="ORF">MPNT_10414</name>
</gene>
<protein>
    <submittedName>
        <fullName evidence="2">Uncharacterized protein</fullName>
    </submittedName>
</protein>
<organism evidence="2 3">
    <name type="scientific">Candidatus Methylacidithermus pantelleriae</name>
    <dbReference type="NCBI Taxonomy" id="2744239"/>
    <lineage>
        <taxon>Bacteria</taxon>
        <taxon>Pseudomonadati</taxon>
        <taxon>Verrucomicrobiota</taxon>
        <taxon>Methylacidiphilae</taxon>
        <taxon>Methylacidiphilales</taxon>
        <taxon>Methylacidiphilaceae</taxon>
        <taxon>Candidatus Methylacidithermus</taxon>
    </lineage>
</organism>
<accession>A0A8J2BM22</accession>
<reference evidence="2" key="1">
    <citation type="submission" date="2021-02" db="EMBL/GenBank/DDBJ databases">
        <authorList>
            <person name="Cremers G."/>
            <person name="Picone N."/>
        </authorList>
    </citation>
    <scope>NUCLEOTIDE SEQUENCE</scope>
    <source>
        <strain evidence="2">PQ17</strain>
    </source>
</reference>
<dbReference type="EMBL" id="CAJNOB010000001">
    <property type="protein sequence ID" value="CAF0689881.1"/>
    <property type="molecule type" value="Genomic_DNA"/>
</dbReference>
<keyword evidence="3" id="KW-1185">Reference proteome</keyword>
<proteinExistence type="predicted"/>
<dbReference type="AlphaFoldDB" id="A0A8J2BM22"/>
<dbReference type="Proteomes" id="UP000663859">
    <property type="component" value="Unassembled WGS sequence"/>
</dbReference>